<dbReference type="InterPro" id="IPR050767">
    <property type="entry name" value="Sel1_AlgK"/>
</dbReference>
<dbReference type="Pfam" id="PF13432">
    <property type="entry name" value="TPR_16"/>
    <property type="match status" value="2"/>
</dbReference>
<dbReference type="SMART" id="SM00671">
    <property type="entry name" value="SEL1"/>
    <property type="match status" value="8"/>
</dbReference>
<dbReference type="SMART" id="SM00028">
    <property type="entry name" value="TPR"/>
    <property type="match status" value="5"/>
</dbReference>
<evidence type="ECO:0000313" key="2">
    <source>
        <dbReference type="Proteomes" id="UP001432062"/>
    </source>
</evidence>
<dbReference type="SUPFAM" id="SSF81901">
    <property type="entry name" value="HCP-like"/>
    <property type="match status" value="2"/>
</dbReference>
<dbReference type="Pfam" id="PF08238">
    <property type="entry name" value="Sel1"/>
    <property type="match status" value="2"/>
</dbReference>
<dbReference type="InterPro" id="IPR011990">
    <property type="entry name" value="TPR-like_helical_dom_sf"/>
</dbReference>
<reference evidence="1" key="1">
    <citation type="submission" date="2022-10" db="EMBL/GenBank/DDBJ databases">
        <title>The complete genomes of actinobacterial strains from the NBC collection.</title>
        <authorList>
            <person name="Joergensen T.S."/>
            <person name="Alvarez Arevalo M."/>
            <person name="Sterndorff E.B."/>
            <person name="Faurdal D."/>
            <person name="Vuksanovic O."/>
            <person name="Mourched A.-S."/>
            <person name="Charusanti P."/>
            <person name="Shaw S."/>
            <person name="Blin K."/>
            <person name="Weber T."/>
        </authorList>
    </citation>
    <scope>NUCLEOTIDE SEQUENCE</scope>
    <source>
        <strain evidence="1">NBC_01482</strain>
    </source>
</reference>
<dbReference type="EMBL" id="CP109441">
    <property type="protein sequence ID" value="WUV49991.1"/>
    <property type="molecule type" value="Genomic_DNA"/>
</dbReference>
<dbReference type="RefSeq" id="WP_329414753.1">
    <property type="nucleotide sequence ID" value="NZ_CP109441.1"/>
</dbReference>
<proteinExistence type="predicted"/>
<dbReference type="PANTHER" id="PTHR11102:SF160">
    <property type="entry name" value="ERAD-ASSOCIATED E3 UBIQUITIN-PROTEIN LIGASE COMPONENT HRD3"/>
    <property type="match status" value="1"/>
</dbReference>
<dbReference type="PANTHER" id="PTHR11102">
    <property type="entry name" value="SEL-1-LIKE PROTEIN"/>
    <property type="match status" value="1"/>
</dbReference>
<dbReference type="Proteomes" id="UP001432062">
    <property type="component" value="Chromosome"/>
</dbReference>
<name>A0ABZ1Z6H8_9NOCA</name>
<dbReference type="Gene3D" id="1.25.40.10">
    <property type="entry name" value="Tetratricopeptide repeat domain"/>
    <property type="match status" value="3"/>
</dbReference>
<dbReference type="InterPro" id="IPR019734">
    <property type="entry name" value="TPR_rpt"/>
</dbReference>
<sequence length="657" mass="71541">MEVRGADGDVPRVDELDPYRLKATPSQFGDSGRYGVADPYLPRTHADVDRRVAAALAGNRLVLVIGPSKAGKTRTLFEAVRHTLPGARVVVPDPASLAEISVCEQYRTRPEAMVVWLENLDEFTRAEPVLTPRLLAALTARAARTVVVATLRSEKYEELRAGGELARDVRAVFEQADRIELAPTSADADEQAAAKTLYPSLDLTRYGLAEMLAGAPALLAHYLRGRVPGRITAQSAAYTAVVEVVIDWARIGRSDPLCEDRLIEYARTVIDTRYSAYDITDADLTTAITQARQPQQGTGHTTAIDPTWLTDPRTRGYRPFDYLTAADDGQHDNTPRPVPEPFWHTATLHADNDTLISVGVHAYRRGHPDIALALTHRPADSGDTDAMYNLGLLLKDRGDLAAAETWWRQAADSGHAGAMSNLGVLLEGRGDLTAAETWYRQAADSGHAVAMSNLGAVLKDRGDLTAAETWYRQAADTGHAGAMYNLGVLLKDQGDLAAAETWWRQAADTGDTDAMYNLGVLFKQRGDHAAAEIWWRQAADTGHTVAMYKLGVLFKQRGDHAAAETWYRQAADSGHTVAMNNLGLLLKDRGDLAAAETWWRQAADAGDSDAMGGLGVLFEQRGDHAAAETWYRQAADSGHAGAMFALVILLRKREETS</sequence>
<gene>
    <name evidence="1" type="ORF">OG563_18415</name>
</gene>
<dbReference type="Pfam" id="PF13374">
    <property type="entry name" value="TPR_10"/>
    <property type="match status" value="2"/>
</dbReference>
<dbReference type="InterPro" id="IPR006597">
    <property type="entry name" value="Sel1-like"/>
</dbReference>
<evidence type="ECO:0000313" key="1">
    <source>
        <dbReference type="EMBL" id="WUV49991.1"/>
    </source>
</evidence>
<accession>A0ABZ1Z6H8</accession>
<keyword evidence="2" id="KW-1185">Reference proteome</keyword>
<protein>
    <submittedName>
        <fullName evidence="1">Tetratricopeptide repeat protein</fullName>
    </submittedName>
</protein>
<organism evidence="1 2">
    <name type="scientific">Nocardia vinacea</name>
    <dbReference type="NCBI Taxonomy" id="96468"/>
    <lineage>
        <taxon>Bacteria</taxon>
        <taxon>Bacillati</taxon>
        <taxon>Actinomycetota</taxon>
        <taxon>Actinomycetes</taxon>
        <taxon>Mycobacteriales</taxon>
        <taxon>Nocardiaceae</taxon>
        <taxon>Nocardia</taxon>
    </lineage>
</organism>